<comment type="caution">
    <text evidence="3">The sequence shown here is derived from an EMBL/GenBank/DDBJ whole genome shotgun (WGS) entry which is preliminary data.</text>
</comment>
<dbReference type="InterPro" id="IPR035959">
    <property type="entry name" value="RutC-like_sf"/>
</dbReference>
<evidence type="ECO:0000313" key="3">
    <source>
        <dbReference type="EMBL" id="CDR34889.1"/>
    </source>
</evidence>
<accession>A0A090E2L6</accession>
<reference evidence="3" key="1">
    <citation type="submission" date="2013-12" db="EMBL/GenBank/DDBJ databases">
        <authorList>
            <person name="Linke B."/>
        </authorList>
    </citation>
    <scope>NUCLEOTIDE SEQUENCE [LARGE SCALE GENOMIC DNA]</scope>
    <source>
        <strain evidence="3">CRIB-18</strain>
    </source>
</reference>
<proteinExistence type="inferred from homology"/>
<dbReference type="STRING" id="1437425.CSEC_2083"/>
<dbReference type="Gene3D" id="3.30.1330.40">
    <property type="entry name" value="RutC-like"/>
    <property type="match status" value="1"/>
</dbReference>
<dbReference type="CDD" id="cd00448">
    <property type="entry name" value="YjgF_YER057c_UK114_family"/>
    <property type="match status" value="1"/>
</dbReference>
<dbReference type="PANTHER" id="PTHR11803:SF58">
    <property type="entry name" value="PROTEIN HMF1-RELATED"/>
    <property type="match status" value="1"/>
</dbReference>
<dbReference type="eggNOG" id="COG0251">
    <property type="taxonomic scope" value="Bacteria"/>
</dbReference>
<dbReference type="EMBL" id="CCEJ010000010">
    <property type="protein sequence ID" value="CDR34889.1"/>
    <property type="molecule type" value="Genomic_DNA"/>
</dbReference>
<protein>
    <submittedName>
        <fullName evidence="3">Endoribonuclease</fullName>
    </submittedName>
</protein>
<dbReference type="InterPro" id="IPR006056">
    <property type="entry name" value="RidA"/>
</dbReference>
<evidence type="ECO:0000256" key="2">
    <source>
        <dbReference type="SAM" id="SignalP"/>
    </source>
</evidence>
<dbReference type="NCBIfam" id="TIGR00004">
    <property type="entry name" value="Rid family detoxifying hydrolase"/>
    <property type="match status" value="1"/>
</dbReference>
<comment type="similarity">
    <text evidence="1">Belongs to the RutC family.</text>
</comment>
<feature type="chain" id="PRO_5001854276" evidence="2">
    <location>
        <begin position="22"/>
        <end position="151"/>
    </location>
</feature>
<dbReference type="FunFam" id="3.30.1330.40:FF:000001">
    <property type="entry name" value="L-PSP family endoribonuclease"/>
    <property type="match status" value="1"/>
</dbReference>
<dbReference type="Proteomes" id="UP000031552">
    <property type="component" value="Unassembled WGS sequence"/>
</dbReference>
<dbReference type="Pfam" id="PF01042">
    <property type="entry name" value="Ribonuc_L-PSP"/>
    <property type="match status" value="1"/>
</dbReference>
<dbReference type="GO" id="GO:0005829">
    <property type="term" value="C:cytosol"/>
    <property type="evidence" value="ECO:0007669"/>
    <property type="project" value="TreeGrafter"/>
</dbReference>
<dbReference type="SUPFAM" id="SSF55298">
    <property type="entry name" value="YjgF-like"/>
    <property type="match status" value="1"/>
</dbReference>
<name>A0A090E2L6_9BACT</name>
<evidence type="ECO:0000313" key="4">
    <source>
        <dbReference type="Proteomes" id="UP000031552"/>
    </source>
</evidence>
<feature type="signal peptide" evidence="2">
    <location>
        <begin position="1"/>
        <end position="21"/>
    </location>
</feature>
<dbReference type="OrthoDB" id="9803101at2"/>
<organism evidence="3 4">
    <name type="scientific">Candidatus Criblamydia sequanensis CRIB-18</name>
    <dbReference type="NCBI Taxonomy" id="1437425"/>
    <lineage>
        <taxon>Bacteria</taxon>
        <taxon>Pseudomonadati</taxon>
        <taxon>Chlamydiota</taxon>
        <taxon>Chlamydiia</taxon>
        <taxon>Parachlamydiales</taxon>
        <taxon>Candidatus Criblamydiaceae</taxon>
        <taxon>Candidatus Criblamydia</taxon>
    </lineage>
</organism>
<gene>
    <name evidence="3" type="ORF">CSEC_2083</name>
</gene>
<reference evidence="3" key="2">
    <citation type="submission" date="2014-09" db="EMBL/GenBank/DDBJ databases">
        <title>Criblamydia sequanensis harbors a mega-plasmid encoding arsenite resistance.</title>
        <authorList>
            <person name="Bertelli C."/>
            <person name="Goesmann A."/>
            <person name="Greub G."/>
        </authorList>
    </citation>
    <scope>NUCLEOTIDE SEQUENCE [LARGE SCALE GENOMIC DNA]</scope>
    <source>
        <strain evidence="3">CRIB-18</strain>
    </source>
</reference>
<keyword evidence="2" id="KW-0732">Signal</keyword>
<dbReference type="AlphaFoldDB" id="A0A090E2L6"/>
<dbReference type="RefSeq" id="WP_079978046.1">
    <property type="nucleotide sequence ID" value="NZ_CCEJ010000010.1"/>
</dbReference>
<dbReference type="InterPro" id="IPR006175">
    <property type="entry name" value="YjgF/YER057c/UK114"/>
</dbReference>
<evidence type="ECO:0000256" key="1">
    <source>
        <dbReference type="ARBA" id="ARBA00010552"/>
    </source>
</evidence>
<dbReference type="PANTHER" id="PTHR11803">
    <property type="entry name" value="2-IMINOBUTANOATE/2-IMINOPROPANOATE DEAMINASE RIDA"/>
    <property type="match status" value="1"/>
</dbReference>
<keyword evidence="4" id="KW-1185">Reference proteome</keyword>
<dbReference type="GO" id="GO:0019239">
    <property type="term" value="F:deaminase activity"/>
    <property type="evidence" value="ECO:0007669"/>
    <property type="project" value="TreeGrafter"/>
</dbReference>
<sequence length="151" mass="16690">MTTWFKKILIASLIASSPICADNGIHEIRTLEAPQVIGPYSQAVRAGQYLFVSGQLALDPMTNMLIGSTIEEQTLQVLNNIEAILRAQNLSLKDIVKSEVYLKDMKDFKGMNSVYAEKFSNEIKPARQAMQVAKLPLDALVEISCVAFISN</sequence>